<accession>A0A4Y6PQ43</accession>
<evidence type="ECO:0000313" key="3">
    <source>
        <dbReference type="Proteomes" id="UP000315995"/>
    </source>
</evidence>
<proteinExistence type="predicted"/>
<evidence type="ECO:0000256" key="1">
    <source>
        <dbReference type="SAM" id="Phobius"/>
    </source>
</evidence>
<accession>A0A5B8Y7J7</accession>
<evidence type="ECO:0008006" key="4">
    <source>
        <dbReference type="Google" id="ProtNLM"/>
    </source>
</evidence>
<keyword evidence="1" id="KW-0812">Transmembrane</keyword>
<evidence type="ECO:0000313" key="2">
    <source>
        <dbReference type="EMBL" id="QDG50438.1"/>
    </source>
</evidence>
<feature type="transmembrane region" description="Helical" evidence="1">
    <location>
        <begin position="327"/>
        <end position="347"/>
    </location>
</feature>
<keyword evidence="1" id="KW-1133">Transmembrane helix</keyword>
<sequence>MSSPSRQADASPQAHKLIGRLKLVGAAMGLLGIVGAVIGALVDYKAFIETYLFAFVFWLALPLGGLFLLMVHHLVRGRWGAILRRPLEAAALTAPLFLLLFVPIALSPQSLYPWSIPEIVQASEVLRHKDLYLNVPFFLVRAAAFLGIWTLLAFVLRRWSLAQENTKNPGAYREYRTKLRILSALGLVALVLTDSFAMIDWVQSLEPEWYSSIYPMMTIVGQLLTAMTFFCLLVLGLRKTDALSEFVDADRLNDLGNLLLVFVVLWAYTEFVQLVIIWSGNTHHKIPWYLARSAGGWAWVIAAVVALQFFVPLFALFFRKVKRSPKLFIGLCALIFVMRLADVYWLVLPAFYDHEFVLLWQAFANWAAIGGLWLFAFAWLLGRKPLMTRSSKELFPEWRKAHGGR</sequence>
<organism evidence="2 3">
    <name type="scientific">Persicimonas caeni</name>
    <dbReference type="NCBI Taxonomy" id="2292766"/>
    <lineage>
        <taxon>Bacteria</taxon>
        <taxon>Deltaproteobacteria</taxon>
        <taxon>Bradymonadales</taxon>
        <taxon>Bradymonadaceae</taxon>
        <taxon>Persicimonas</taxon>
    </lineage>
</organism>
<feature type="transmembrane region" description="Helical" evidence="1">
    <location>
        <begin position="219"/>
        <end position="237"/>
    </location>
</feature>
<dbReference type="PANTHER" id="PTHR43044">
    <property type="match status" value="1"/>
</dbReference>
<dbReference type="Proteomes" id="UP000315995">
    <property type="component" value="Chromosome"/>
</dbReference>
<dbReference type="PANTHER" id="PTHR43044:SF1">
    <property type="entry name" value="QUINOL:CYTOCHROME C OXIDOREDUCTASE QUINONE-BINDING SUBUNIT 2"/>
    <property type="match status" value="1"/>
</dbReference>
<feature type="transmembrane region" description="Helical" evidence="1">
    <location>
        <begin position="297"/>
        <end position="318"/>
    </location>
</feature>
<feature type="transmembrane region" description="Helical" evidence="1">
    <location>
        <begin position="258"/>
        <end position="277"/>
    </location>
</feature>
<dbReference type="OrthoDB" id="140980at2"/>
<gene>
    <name evidence="2" type="ORF">FIV42_06735</name>
</gene>
<keyword evidence="1" id="KW-0472">Membrane</keyword>
<name>A0A4Y6PQ43_PERCE</name>
<dbReference type="AlphaFoldDB" id="A0A4Y6PQ43"/>
<feature type="transmembrane region" description="Helical" evidence="1">
    <location>
        <begin position="177"/>
        <end position="199"/>
    </location>
</feature>
<dbReference type="EMBL" id="CP041186">
    <property type="protein sequence ID" value="QDG50438.1"/>
    <property type="molecule type" value="Genomic_DNA"/>
</dbReference>
<feature type="transmembrane region" description="Helical" evidence="1">
    <location>
        <begin position="87"/>
        <end position="106"/>
    </location>
</feature>
<feature type="transmembrane region" description="Helical" evidence="1">
    <location>
        <begin position="359"/>
        <end position="382"/>
    </location>
</feature>
<feature type="transmembrane region" description="Helical" evidence="1">
    <location>
        <begin position="135"/>
        <end position="156"/>
    </location>
</feature>
<reference evidence="2 3" key="1">
    <citation type="submission" date="2019-06" db="EMBL/GenBank/DDBJ databases">
        <title>Persicimonas caeni gen. nov., sp. nov., a predatory bacterium isolated from solar saltern.</title>
        <authorList>
            <person name="Wang S."/>
        </authorList>
    </citation>
    <scope>NUCLEOTIDE SEQUENCE [LARGE SCALE GENOMIC DNA]</scope>
    <source>
        <strain evidence="2 3">YN101</strain>
    </source>
</reference>
<dbReference type="RefSeq" id="WP_141196931.1">
    <property type="nucleotide sequence ID" value="NZ_CP041186.1"/>
</dbReference>
<keyword evidence="3" id="KW-1185">Reference proteome</keyword>
<feature type="transmembrane region" description="Helical" evidence="1">
    <location>
        <begin position="21"/>
        <end position="42"/>
    </location>
</feature>
<protein>
    <recommendedName>
        <fullName evidence="4">Quinol:cytochrome C oxidoreductase</fullName>
    </recommendedName>
</protein>
<feature type="transmembrane region" description="Helical" evidence="1">
    <location>
        <begin position="54"/>
        <end position="75"/>
    </location>
</feature>